<reference evidence="2 3" key="1">
    <citation type="submission" date="2013-09" db="EMBL/GenBank/DDBJ databases">
        <title>Comparative genomics of Sd1617 to representative strains in evaluating its pathogenesis.</title>
        <authorList>
            <person name="Aksomboon Vongsawan A."/>
            <person name="Kapatral V."/>
            <person name="Vaisvil B."/>
            <person name="Serichantalergs O."/>
            <person name="Hale T.L."/>
            <person name="Mason C.J."/>
        </authorList>
    </citation>
    <scope>NUCLEOTIDE SEQUENCE [LARGE SCALE GENOMIC DNA]</scope>
    <source>
        <strain evidence="2 3">1617</strain>
    </source>
</reference>
<dbReference type="GO" id="GO:0006313">
    <property type="term" value="P:DNA transposition"/>
    <property type="evidence" value="ECO:0007669"/>
    <property type="project" value="InterPro"/>
</dbReference>
<accession>A0A0A6ZXB8</accession>
<dbReference type="InterPro" id="IPR051252">
    <property type="entry name" value="IS1_transposase_InsA"/>
</dbReference>
<name>A0A0A6ZXB8_SHIDY</name>
<dbReference type="HOGENOM" id="CLU_076276_6_2_6"/>
<dbReference type="PATRIC" id="fig|754093.4.peg.3666"/>
<protein>
    <submittedName>
        <fullName evidence="2">Transposase</fullName>
    </submittedName>
</protein>
<dbReference type="InterPro" id="IPR003220">
    <property type="entry name" value="InsA_N_dom_Znf"/>
</dbReference>
<dbReference type="Pfam" id="PF03811">
    <property type="entry name" value="Zn_ribbon_InsA"/>
    <property type="match status" value="1"/>
</dbReference>
<dbReference type="KEGG" id="sdz:Asd1617_03765"/>
<dbReference type="PANTHER" id="PTHR47923">
    <property type="entry name" value="INSERTION ELEMENT IS1 1 PROTEIN INSA-RELATED"/>
    <property type="match status" value="1"/>
</dbReference>
<proteinExistence type="predicted"/>
<dbReference type="Proteomes" id="UP000031647">
    <property type="component" value="Chromosome"/>
</dbReference>
<gene>
    <name evidence="2" type="ORF">Asd1617_03765</name>
</gene>
<sequence length="51" mass="5992">MASVNIHCPRCQSAQVYRHGQNPKGHDRFRCRDCHRVFQLLMRPVSRALKS</sequence>
<feature type="domain" description="InsA N-terminal zinc ribbon" evidence="1">
    <location>
        <begin position="1"/>
        <end position="35"/>
    </location>
</feature>
<dbReference type="EMBL" id="CP006736">
    <property type="protein sequence ID" value="AHA66592.1"/>
    <property type="molecule type" value="Genomic_DNA"/>
</dbReference>
<dbReference type="PANTHER" id="PTHR47923:SF1">
    <property type="entry name" value="INSERTION ELEMENT IS1 1 PROTEIN INSA-RELATED"/>
    <property type="match status" value="1"/>
</dbReference>
<evidence type="ECO:0000259" key="1">
    <source>
        <dbReference type="Pfam" id="PF03811"/>
    </source>
</evidence>
<dbReference type="AlphaFoldDB" id="A0A0A6ZXB8"/>
<organism evidence="2 3">
    <name type="scientific">Shigella dysenteriae 1617</name>
    <dbReference type="NCBI Taxonomy" id="754093"/>
    <lineage>
        <taxon>Bacteria</taxon>
        <taxon>Pseudomonadati</taxon>
        <taxon>Pseudomonadota</taxon>
        <taxon>Gammaproteobacteria</taxon>
        <taxon>Enterobacterales</taxon>
        <taxon>Enterobacteriaceae</taxon>
        <taxon>Shigella</taxon>
    </lineage>
</organism>
<evidence type="ECO:0000313" key="2">
    <source>
        <dbReference type="EMBL" id="AHA66592.1"/>
    </source>
</evidence>
<evidence type="ECO:0000313" key="3">
    <source>
        <dbReference type="Proteomes" id="UP000031647"/>
    </source>
</evidence>